<dbReference type="PaxDb" id="44689-DDB0188318"/>
<dbReference type="Pfam" id="PF01833">
    <property type="entry name" value="TIG"/>
    <property type="match status" value="2"/>
</dbReference>
<dbReference type="RefSeq" id="XP_636347.1">
    <property type="nucleotide sequence ID" value="XM_631255.1"/>
</dbReference>
<name>Q54HU2_DICDI</name>
<dbReference type="VEuPathDB" id="AmoebaDB:DDB_G0289225"/>
<keyword evidence="3" id="KW-1185">Reference proteome</keyword>
<dbReference type="InterPro" id="IPR014756">
    <property type="entry name" value="Ig_E-set"/>
</dbReference>
<sequence length="528" mass="59468">MAKKKEFGNEKEDDEIALGKLAQYPRAIELSTIRADLKTLDRVLSICDKLYSKGNDNDLPKNKSIILNNILTIKVFIDDLELTDTIFGLTSINGVDSFSFIASGLGSLNDSLPMFINDDINLEFSFERPIINSILPTNGDYNTKVTINGNNFRKGQSVKIGDILINDIEFISNQEIIASAPFGFISGLVVVHSDDQYSLEEISFSYPSPIIDQVILSNYESKLNTTGTNYFTVIGRGLGTYIAEQVDIIINQEFYASCEFDFCESLEIIEDIDIKDQGICQYLKYNNYQYIDENFDIVNCILADSIGIDKSISIKISEYQNQTFTYSYYEPWIEKLTQNSLSTNTDGGEVIVINGYNFLPFENLSPYYENNETIAQWLNQSEILIGESYLCQSINWTSSYELNCTIPPGIGVNHTIIVKVGLQSPNHTDYLYSYDPPKLDTINNSTGNETHYYSSTDGNNEIIITECQYNLIENSLSTHSNNSPLRCYNNETENYFIMNTTLSCSKDESLSQDNNTISCLADTGIICI</sequence>
<evidence type="ECO:0000313" key="2">
    <source>
        <dbReference type="EMBL" id="EAL62846.1"/>
    </source>
</evidence>
<dbReference type="InterPro" id="IPR002909">
    <property type="entry name" value="IPT_dom"/>
</dbReference>
<dbReference type="PANTHER" id="PTHR23361">
    <property type="entry name" value="MUCIN"/>
    <property type="match status" value="1"/>
</dbReference>
<accession>Q54HU2</accession>
<feature type="domain" description="IPT/TIG" evidence="1">
    <location>
        <begin position="342"/>
        <end position="434"/>
    </location>
</feature>
<dbReference type="InterPro" id="IPR013783">
    <property type="entry name" value="Ig-like_fold"/>
</dbReference>
<gene>
    <name evidence="2" type="ORF">DDB_G0289225</name>
</gene>
<organism evidence="2 3">
    <name type="scientific">Dictyostelium discoideum</name>
    <name type="common">Social amoeba</name>
    <dbReference type="NCBI Taxonomy" id="44689"/>
    <lineage>
        <taxon>Eukaryota</taxon>
        <taxon>Amoebozoa</taxon>
        <taxon>Evosea</taxon>
        <taxon>Eumycetozoa</taxon>
        <taxon>Dictyostelia</taxon>
        <taxon>Dictyosteliales</taxon>
        <taxon>Dictyosteliaceae</taxon>
        <taxon>Dictyostelium</taxon>
    </lineage>
</organism>
<dbReference type="InParanoid" id="Q54HU2"/>
<reference evidence="2 3" key="1">
    <citation type="journal article" date="2005" name="Nature">
        <title>The genome of the social amoeba Dictyostelium discoideum.</title>
        <authorList>
            <consortium name="The Dictyostelium discoideum Sequencing Consortium"/>
            <person name="Eichinger L."/>
            <person name="Pachebat J.A."/>
            <person name="Glockner G."/>
            <person name="Rajandream M.A."/>
            <person name="Sucgang R."/>
            <person name="Berriman M."/>
            <person name="Song J."/>
            <person name="Olsen R."/>
            <person name="Szafranski K."/>
            <person name="Xu Q."/>
            <person name="Tunggal B."/>
            <person name="Kummerfeld S."/>
            <person name="Madera M."/>
            <person name="Konfortov B.A."/>
            <person name="Rivero F."/>
            <person name="Bankier A.T."/>
            <person name="Lehmann R."/>
            <person name="Hamlin N."/>
            <person name="Davies R."/>
            <person name="Gaudet P."/>
            <person name="Fey P."/>
            <person name="Pilcher K."/>
            <person name="Chen G."/>
            <person name="Saunders D."/>
            <person name="Sodergren E."/>
            <person name="Davis P."/>
            <person name="Kerhornou A."/>
            <person name="Nie X."/>
            <person name="Hall N."/>
            <person name="Anjard C."/>
            <person name="Hemphill L."/>
            <person name="Bason N."/>
            <person name="Farbrother P."/>
            <person name="Desany B."/>
            <person name="Just E."/>
            <person name="Morio T."/>
            <person name="Rost R."/>
            <person name="Churcher C."/>
            <person name="Cooper J."/>
            <person name="Haydock S."/>
            <person name="van Driessche N."/>
            <person name="Cronin A."/>
            <person name="Goodhead I."/>
            <person name="Muzny D."/>
            <person name="Mourier T."/>
            <person name="Pain A."/>
            <person name="Lu M."/>
            <person name="Harper D."/>
            <person name="Lindsay R."/>
            <person name="Hauser H."/>
            <person name="James K."/>
            <person name="Quiles M."/>
            <person name="Madan Babu M."/>
            <person name="Saito T."/>
            <person name="Buchrieser C."/>
            <person name="Wardroper A."/>
            <person name="Felder M."/>
            <person name="Thangavelu M."/>
            <person name="Johnson D."/>
            <person name="Knights A."/>
            <person name="Loulseged H."/>
            <person name="Mungall K."/>
            <person name="Oliver K."/>
            <person name="Price C."/>
            <person name="Quail M.A."/>
            <person name="Urushihara H."/>
            <person name="Hernandez J."/>
            <person name="Rabbinowitsch E."/>
            <person name="Steffen D."/>
            <person name="Sanders M."/>
            <person name="Ma J."/>
            <person name="Kohara Y."/>
            <person name="Sharp S."/>
            <person name="Simmonds M."/>
            <person name="Spiegler S."/>
            <person name="Tivey A."/>
            <person name="Sugano S."/>
            <person name="White B."/>
            <person name="Walker D."/>
            <person name="Woodward J."/>
            <person name="Winckler T."/>
            <person name="Tanaka Y."/>
            <person name="Shaulsky G."/>
            <person name="Schleicher M."/>
            <person name="Weinstock G."/>
            <person name="Rosenthal A."/>
            <person name="Cox E.C."/>
            <person name="Chisholm R.L."/>
            <person name="Gibbs R."/>
            <person name="Loomis W.F."/>
            <person name="Platzer M."/>
            <person name="Kay R.R."/>
            <person name="Williams J."/>
            <person name="Dear P.H."/>
            <person name="Noegel A.A."/>
            <person name="Barrell B."/>
            <person name="Kuspa A."/>
        </authorList>
    </citation>
    <scope>NUCLEOTIDE SEQUENCE [LARGE SCALE GENOMIC DNA]</scope>
    <source>
        <strain evidence="2 3">AX4</strain>
    </source>
</reference>
<protein>
    <recommendedName>
        <fullName evidence="1">IPT/TIG domain-containing protein</fullName>
    </recommendedName>
</protein>
<dbReference type="EMBL" id="AAFI02000131">
    <property type="protein sequence ID" value="EAL62846.1"/>
    <property type="molecule type" value="Genomic_DNA"/>
</dbReference>
<comment type="caution">
    <text evidence="2">The sequence shown here is derived from an EMBL/GenBank/DDBJ whole genome shotgun (WGS) entry which is preliminary data.</text>
</comment>
<dbReference type="AlphaFoldDB" id="Q54HU2"/>
<dbReference type="eggNOG" id="KOG4297">
    <property type="taxonomic scope" value="Eukaryota"/>
</dbReference>
<dbReference type="PANTHER" id="PTHR23361:SF19">
    <property type="entry name" value="IPT_TIG DOMAIN-CONTAINING PROTEIN-RELATED"/>
    <property type="match status" value="1"/>
</dbReference>
<dbReference type="SUPFAM" id="SSF81296">
    <property type="entry name" value="E set domains"/>
    <property type="match status" value="2"/>
</dbReference>
<dbReference type="GeneID" id="8627020"/>
<dbReference type="Proteomes" id="UP000002195">
    <property type="component" value="Unassembled WGS sequence"/>
</dbReference>
<evidence type="ECO:0000313" key="3">
    <source>
        <dbReference type="Proteomes" id="UP000002195"/>
    </source>
</evidence>
<dbReference type="Gene3D" id="2.60.40.10">
    <property type="entry name" value="Immunoglobulins"/>
    <property type="match status" value="2"/>
</dbReference>
<proteinExistence type="predicted"/>
<evidence type="ECO:0000259" key="1">
    <source>
        <dbReference type="Pfam" id="PF01833"/>
    </source>
</evidence>
<feature type="domain" description="IPT/TIG" evidence="1">
    <location>
        <begin position="129"/>
        <end position="206"/>
    </location>
</feature>
<dbReference type="KEGG" id="ddi:DDB_G0289225"/>
<dbReference type="HOGENOM" id="CLU_516254_0_0_1"/>
<dbReference type="OMA" id="CFMNISS"/>
<dbReference type="FunCoup" id="Q54HU2">
    <property type="interactions" value="877"/>
</dbReference>